<organism evidence="6 7">
    <name type="scientific">Rhodopseudomonas telluris</name>
    <dbReference type="NCBI Taxonomy" id="644215"/>
    <lineage>
        <taxon>Bacteria</taxon>
        <taxon>Pseudomonadati</taxon>
        <taxon>Pseudomonadota</taxon>
        <taxon>Alphaproteobacteria</taxon>
        <taxon>Hyphomicrobiales</taxon>
        <taxon>Nitrobacteraceae</taxon>
        <taxon>Rhodopseudomonas</taxon>
    </lineage>
</organism>
<feature type="domain" description="CusB-like beta-barrel" evidence="5">
    <location>
        <begin position="273"/>
        <end position="315"/>
    </location>
</feature>
<evidence type="ECO:0000259" key="4">
    <source>
        <dbReference type="Pfam" id="PF25917"/>
    </source>
</evidence>
<dbReference type="Gene3D" id="1.10.287.470">
    <property type="entry name" value="Helix hairpin bin"/>
    <property type="match status" value="1"/>
</dbReference>
<dbReference type="Gene3D" id="2.40.50.100">
    <property type="match status" value="1"/>
</dbReference>
<evidence type="ECO:0000313" key="6">
    <source>
        <dbReference type="EMBL" id="MFC0240384.1"/>
    </source>
</evidence>
<evidence type="ECO:0000256" key="3">
    <source>
        <dbReference type="SAM" id="Phobius"/>
    </source>
</evidence>
<protein>
    <submittedName>
        <fullName evidence="6">HlyD family secretion protein</fullName>
    </submittedName>
</protein>
<sequence length="395" mass="42421">MADPVLKFPAEQKGASNDAAAPVGQGPKRGLGGTLRRYRRPLLLVVLPIVVLIAGIAFYLSGGRYVTTDDAYVGAQKVLITPDVAGKIVEVTVKEGQRVKQGDELFQIDPVPFRLALAQAQAKLADARTSYNNLRSNYKIYGDTIDLLDAGIALKQRDVERKSTLVKNLSGSMLDLDNANSALVTAKAQLELAKQARDQALNQLLGDPELPLEKFPAYLQAKAALDDAQRNLNLSTVRAPMNGTATQVDNIQLGRFVAAGTPVFSVIDTTAPWVDANPKESDFTYVAVGQKVTLDVDAFPDHQFVGTVSSLSPGTGAQFAVLPPQNATGNFVKVVQRVPLRIAFDNNDAMVRRLKAGMSVNVSIDTNHHRSLAGLFGFGPARAAQSDHDDAHEAK</sequence>
<dbReference type="Pfam" id="PF25954">
    <property type="entry name" value="Beta-barrel_RND_2"/>
    <property type="match status" value="1"/>
</dbReference>
<accession>A0ABV6EQ94</accession>
<dbReference type="RefSeq" id="WP_378386209.1">
    <property type="nucleotide sequence ID" value="NZ_JBHLWM010000003.1"/>
</dbReference>
<keyword evidence="7" id="KW-1185">Reference proteome</keyword>
<feature type="coiled-coil region" evidence="2">
    <location>
        <begin position="176"/>
        <end position="203"/>
    </location>
</feature>
<dbReference type="PANTHER" id="PTHR30386">
    <property type="entry name" value="MEMBRANE FUSION SUBUNIT OF EMRAB-TOLC MULTIDRUG EFFLUX PUMP"/>
    <property type="match status" value="1"/>
</dbReference>
<dbReference type="PANTHER" id="PTHR30386:SF19">
    <property type="entry name" value="MULTIDRUG EXPORT PROTEIN EMRA-RELATED"/>
    <property type="match status" value="1"/>
</dbReference>
<proteinExistence type="predicted"/>
<dbReference type="Gene3D" id="2.40.30.170">
    <property type="match status" value="1"/>
</dbReference>
<dbReference type="Pfam" id="PF25917">
    <property type="entry name" value="BSH_RND"/>
    <property type="match status" value="1"/>
</dbReference>
<feature type="transmembrane region" description="Helical" evidence="3">
    <location>
        <begin position="42"/>
        <end position="60"/>
    </location>
</feature>
<dbReference type="EMBL" id="JBHLWM010000003">
    <property type="protein sequence ID" value="MFC0240384.1"/>
    <property type="molecule type" value="Genomic_DNA"/>
</dbReference>
<feature type="domain" description="Multidrug resistance protein MdtA-like barrel-sandwich hybrid" evidence="4">
    <location>
        <begin position="77"/>
        <end position="268"/>
    </location>
</feature>
<dbReference type="SUPFAM" id="SSF111369">
    <property type="entry name" value="HlyD-like secretion proteins"/>
    <property type="match status" value="2"/>
</dbReference>
<comment type="subcellular location">
    <subcellularLocation>
        <location evidence="1">Cell envelope</location>
    </subcellularLocation>
</comment>
<keyword evidence="3" id="KW-0812">Transmembrane</keyword>
<dbReference type="InterPro" id="IPR058625">
    <property type="entry name" value="MdtA-like_BSH"/>
</dbReference>
<dbReference type="InterPro" id="IPR058792">
    <property type="entry name" value="Beta-barrel_RND_2"/>
</dbReference>
<evidence type="ECO:0000259" key="5">
    <source>
        <dbReference type="Pfam" id="PF25954"/>
    </source>
</evidence>
<evidence type="ECO:0000256" key="2">
    <source>
        <dbReference type="SAM" id="Coils"/>
    </source>
</evidence>
<evidence type="ECO:0000313" key="7">
    <source>
        <dbReference type="Proteomes" id="UP001589775"/>
    </source>
</evidence>
<keyword evidence="3" id="KW-0472">Membrane</keyword>
<name>A0ABV6EQ94_9BRAD</name>
<gene>
    <name evidence="6" type="ORF">ACFFJ6_07895</name>
</gene>
<reference evidence="6 7" key="1">
    <citation type="submission" date="2024-09" db="EMBL/GenBank/DDBJ databases">
        <authorList>
            <person name="Sun Q."/>
            <person name="Mori K."/>
        </authorList>
    </citation>
    <scope>NUCLEOTIDE SEQUENCE [LARGE SCALE GENOMIC DNA]</scope>
    <source>
        <strain evidence="6 7">KCTC 23279</strain>
    </source>
</reference>
<dbReference type="InterPro" id="IPR050739">
    <property type="entry name" value="MFP"/>
</dbReference>
<comment type="caution">
    <text evidence="6">The sequence shown here is derived from an EMBL/GenBank/DDBJ whole genome shotgun (WGS) entry which is preliminary data.</text>
</comment>
<evidence type="ECO:0000256" key="1">
    <source>
        <dbReference type="ARBA" id="ARBA00004196"/>
    </source>
</evidence>
<dbReference type="Proteomes" id="UP001589775">
    <property type="component" value="Unassembled WGS sequence"/>
</dbReference>
<keyword evidence="3" id="KW-1133">Transmembrane helix</keyword>
<keyword evidence="2" id="KW-0175">Coiled coil</keyword>